<protein>
    <submittedName>
        <fullName evidence="3">UDP-N-acetylglucosamine diphosphorylase/glucosamine-1-phosphate N-acetyltransferase</fullName>
    </submittedName>
</protein>
<dbReference type="PANTHER" id="PTHR43584:SF9">
    <property type="entry name" value="TRANSFERASE HEXAPEPTIDE REPEAT CONTAINING PROTEIN"/>
    <property type="match status" value="1"/>
</dbReference>
<gene>
    <name evidence="3" type="ORF">LV83_01161</name>
</gene>
<comment type="caution">
    <text evidence="3">The sequence shown here is derived from an EMBL/GenBank/DDBJ whole genome shotgun (WGS) entry which is preliminary data.</text>
</comment>
<keyword evidence="4" id="KW-1185">Reference proteome</keyword>
<dbReference type="InterPro" id="IPR023917">
    <property type="entry name" value="Bifunctiontional_GlmU_bac-type"/>
</dbReference>
<dbReference type="InterPro" id="IPR050065">
    <property type="entry name" value="GlmU-like"/>
</dbReference>
<dbReference type="AlphaFoldDB" id="A0A327PQJ8"/>
<dbReference type="GO" id="GO:0016746">
    <property type="term" value="F:acyltransferase activity"/>
    <property type="evidence" value="ECO:0007669"/>
    <property type="project" value="UniProtKB-KW"/>
</dbReference>
<dbReference type="PANTHER" id="PTHR43584">
    <property type="entry name" value="NUCLEOTIDYL TRANSFERASE"/>
    <property type="match status" value="1"/>
</dbReference>
<dbReference type="Proteomes" id="UP000249610">
    <property type="component" value="Unassembled WGS sequence"/>
</dbReference>
<evidence type="ECO:0000256" key="1">
    <source>
        <dbReference type="ARBA" id="ARBA00022679"/>
    </source>
</evidence>
<dbReference type="Pfam" id="PF13562">
    <property type="entry name" value="NTP_transf_4"/>
    <property type="match status" value="1"/>
</dbReference>
<sequence length="409" mass="45135">MDSGRLFYFCLMDSILLFDDPAIRGSLLPFTFTRPVAEIRVGILKISEKWEKISGASVSFLTQDYLQAKFPRSTGNALAINGAWLPDNKSLKLLQALSTNQALYFGKTLIATYIGETEKNLAAVKGKEIVQLEYEPTLLLKTWNIFQFNGAEIKKDFELITKGRKSAKITDPHTKVYSPENIFVEEGAVIRAAVLNAENGPIYIGENTEIQEGSMIRGPFALCESSTVNMGSKIKGDTTVGPYSKVGGELSNSVIFGFSNKGHEGFLGNSVIGEWCNMGADTNTSNLKNNYSPVKLWDYTVGNYSNTGLQFCGLMMGDHSKCGINSMFNTGTVVGIGSNIFGPGFPRKFIPSFAWGGEEGFSTFLFPKFLETAKAVVARRGLELNVEEQEILRTIFEMSKNYRIWETSS</sequence>
<keyword evidence="1 3" id="KW-0808">Transferase</keyword>
<dbReference type="SUPFAM" id="SSF51161">
    <property type="entry name" value="Trimeric LpxA-like enzymes"/>
    <property type="match status" value="1"/>
</dbReference>
<dbReference type="EMBL" id="QLLK01000003">
    <property type="protein sequence ID" value="RAI91936.1"/>
    <property type="molecule type" value="Genomic_DNA"/>
</dbReference>
<evidence type="ECO:0000313" key="4">
    <source>
        <dbReference type="Proteomes" id="UP000249610"/>
    </source>
</evidence>
<name>A0A327PQJ8_9BACT</name>
<accession>A0A327PQJ8</accession>
<dbReference type="Gene3D" id="2.160.10.10">
    <property type="entry name" value="Hexapeptide repeat proteins"/>
    <property type="match status" value="1"/>
</dbReference>
<dbReference type="InterPro" id="IPR011004">
    <property type="entry name" value="Trimer_LpxA-like_sf"/>
</dbReference>
<dbReference type="NCBIfam" id="TIGR03991">
    <property type="entry name" value="alt_bact_glmU"/>
    <property type="match status" value="1"/>
</dbReference>
<reference evidence="3 4" key="1">
    <citation type="submission" date="2018-06" db="EMBL/GenBank/DDBJ databases">
        <title>Genomic Encyclopedia of Archaeal and Bacterial Type Strains, Phase II (KMG-II): from individual species to whole genera.</title>
        <authorList>
            <person name="Goeker M."/>
        </authorList>
    </citation>
    <scope>NUCLEOTIDE SEQUENCE [LARGE SCALE GENOMIC DNA]</scope>
    <source>
        <strain evidence="3 4">DSM 23446</strain>
    </source>
</reference>
<evidence type="ECO:0000313" key="3">
    <source>
        <dbReference type="EMBL" id="RAI91936.1"/>
    </source>
</evidence>
<proteinExistence type="predicted"/>
<keyword evidence="2" id="KW-0012">Acyltransferase</keyword>
<evidence type="ECO:0000256" key="2">
    <source>
        <dbReference type="ARBA" id="ARBA00023315"/>
    </source>
</evidence>
<dbReference type="GO" id="GO:0016779">
    <property type="term" value="F:nucleotidyltransferase activity"/>
    <property type="evidence" value="ECO:0007669"/>
    <property type="project" value="UniProtKB-ARBA"/>
</dbReference>
<dbReference type="CDD" id="cd05635">
    <property type="entry name" value="LbH_unknown"/>
    <property type="match status" value="1"/>
</dbReference>
<organism evidence="3 4">
    <name type="scientific">Algoriphagus yeomjeoni</name>
    <dbReference type="NCBI Taxonomy" id="291403"/>
    <lineage>
        <taxon>Bacteria</taxon>
        <taxon>Pseudomonadati</taxon>
        <taxon>Bacteroidota</taxon>
        <taxon>Cytophagia</taxon>
        <taxon>Cytophagales</taxon>
        <taxon>Cyclobacteriaceae</taxon>
        <taxon>Algoriphagus</taxon>
    </lineage>
</organism>